<dbReference type="GO" id="GO:0043022">
    <property type="term" value="F:ribosome binding"/>
    <property type="evidence" value="ECO:0007669"/>
    <property type="project" value="TreeGrafter"/>
</dbReference>
<evidence type="ECO:0000313" key="7">
    <source>
        <dbReference type="EMBL" id="TKS76366.1"/>
    </source>
</evidence>
<dbReference type="FunFam" id="3.10.20.80:FF:000002">
    <property type="entry name" value="Mitochondrial translational initiation factor 3"/>
    <property type="match status" value="1"/>
</dbReference>
<keyword evidence="3" id="KW-0648">Protein biosynthesis</keyword>
<dbReference type="GO" id="GO:0005739">
    <property type="term" value="C:mitochondrion"/>
    <property type="evidence" value="ECO:0007669"/>
    <property type="project" value="TreeGrafter"/>
</dbReference>
<dbReference type="InterPro" id="IPR036788">
    <property type="entry name" value="T_IF-3_C_sf"/>
</dbReference>
<keyword evidence="8" id="KW-1185">Reference proteome</keyword>
<dbReference type="OrthoDB" id="21573at2759"/>
<evidence type="ECO:0000256" key="1">
    <source>
        <dbReference type="ARBA" id="ARBA00005439"/>
    </source>
</evidence>
<accession>A0A4U5UN35</accession>
<dbReference type="InterPro" id="IPR019815">
    <property type="entry name" value="Translation_initiation_fac_3_C"/>
</dbReference>
<feature type="region of interest" description="Disordered" evidence="4">
    <location>
        <begin position="237"/>
        <end position="282"/>
    </location>
</feature>
<proteinExistence type="inferred from homology"/>
<evidence type="ECO:0000259" key="6">
    <source>
        <dbReference type="Pfam" id="PF05198"/>
    </source>
</evidence>
<feature type="domain" description="Translation initiation factor 3 C-terminal" evidence="5">
    <location>
        <begin position="154"/>
        <end position="238"/>
    </location>
</feature>
<dbReference type="Pfam" id="PF05198">
    <property type="entry name" value="IF3_N"/>
    <property type="match status" value="1"/>
</dbReference>
<dbReference type="AlphaFoldDB" id="A0A4U5UN35"/>
<dbReference type="Proteomes" id="UP000298787">
    <property type="component" value="Chromosome 9"/>
</dbReference>
<dbReference type="GO" id="GO:0032790">
    <property type="term" value="P:ribosome disassembly"/>
    <property type="evidence" value="ECO:0007669"/>
    <property type="project" value="TreeGrafter"/>
</dbReference>
<feature type="region of interest" description="Disordered" evidence="4">
    <location>
        <begin position="51"/>
        <end position="79"/>
    </location>
</feature>
<evidence type="ECO:0000256" key="3">
    <source>
        <dbReference type="ARBA" id="ARBA00022917"/>
    </source>
</evidence>
<feature type="domain" description="Translation initiation factor 3 N-terminal" evidence="6">
    <location>
        <begin position="78"/>
        <end position="146"/>
    </location>
</feature>
<dbReference type="STRING" id="240159.A0A4U5UN35"/>
<comment type="similarity">
    <text evidence="1">Belongs to the IF-3 family.</text>
</comment>
<feature type="compositionally biased region" description="Polar residues" evidence="4">
    <location>
        <begin position="253"/>
        <end position="282"/>
    </location>
</feature>
<sequence length="282" mass="31288">MSAGCVRWLLSRTVRAACGSSPGCWTPSPRFTVCSERANIMASSWRWSPFSTAESDTEATPQKKKKQDPRAHPTISTVGRKIPHRQIQVISDTGENLGVMHRARVIQIMDKEGLKLVVLSEHQDPPVYRLMSGKQVHEEQLKLREKLKDRPPPVQVKELTFTTGIAAHDLTTKLKQVESWLEKKHHIRMTLKSGRGQTAVNLDTTLEEMVQQMGVMVGFVSKPKVVRDGRAAMCVLRPPSAKELSQKGKKETAASQTDDAGSKGTPSKAVSNTDTTEETLQQ</sequence>
<evidence type="ECO:0000313" key="8">
    <source>
        <dbReference type="Proteomes" id="UP000298787"/>
    </source>
</evidence>
<organism evidence="7 8">
    <name type="scientific">Collichthys lucidus</name>
    <name type="common">Big head croaker</name>
    <name type="synonym">Sciaena lucida</name>
    <dbReference type="NCBI Taxonomy" id="240159"/>
    <lineage>
        <taxon>Eukaryota</taxon>
        <taxon>Metazoa</taxon>
        <taxon>Chordata</taxon>
        <taxon>Craniata</taxon>
        <taxon>Vertebrata</taxon>
        <taxon>Euteleostomi</taxon>
        <taxon>Actinopterygii</taxon>
        <taxon>Neopterygii</taxon>
        <taxon>Teleostei</taxon>
        <taxon>Neoteleostei</taxon>
        <taxon>Acanthomorphata</taxon>
        <taxon>Eupercaria</taxon>
        <taxon>Sciaenidae</taxon>
        <taxon>Collichthys</taxon>
    </lineage>
</organism>
<dbReference type="InterPro" id="IPR036787">
    <property type="entry name" value="T_IF-3_N_sf"/>
</dbReference>
<dbReference type="InterPro" id="IPR001288">
    <property type="entry name" value="Translation_initiation_fac_3"/>
</dbReference>
<feature type="compositionally biased region" description="Polar residues" evidence="4">
    <location>
        <begin position="51"/>
        <end position="60"/>
    </location>
</feature>
<evidence type="ECO:0000259" key="5">
    <source>
        <dbReference type="Pfam" id="PF00707"/>
    </source>
</evidence>
<name>A0A4U5UN35_COLLU</name>
<dbReference type="SUPFAM" id="SSF55200">
    <property type="entry name" value="Translation initiation factor IF3, C-terminal domain"/>
    <property type="match status" value="1"/>
</dbReference>
<dbReference type="GO" id="GO:0070124">
    <property type="term" value="P:mitochondrial translational initiation"/>
    <property type="evidence" value="ECO:0007669"/>
    <property type="project" value="TreeGrafter"/>
</dbReference>
<keyword evidence="2 7" id="KW-0396">Initiation factor</keyword>
<evidence type="ECO:0000256" key="2">
    <source>
        <dbReference type="ARBA" id="ARBA00022540"/>
    </source>
</evidence>
<protein>
    <submittedName>
        <fullName evidence="7">Translation initiation factor IF-3, mitochondrial</fullName>
    </submittedName>
</protein>
<dbReference type="InterPro" id="IPR019814">
    <property type="entry name" value="Translation_initiation_fac_3_N"/>
</dbReference>
<dbReference type="Gene3D" id="3.30.110.10">
    <property type="entry name" value="Translation initiation factor 3 (IF-3), C-terminal domain"/>
    <property type="match status" value="1"/>
</dbReference>
<dbReference type="NCBIfam" id="TIGR00168">
    <property type="entry name" value="infC"/>
    <property type="match status" value="1"/>
</dbReference>
<dbReference type="SUPFAM" id="SSF54364">
    <property type="entry name" value="Translation initiation factor IF3, N-terminal domain"/>
    <property type="match status" value="1"/>
</dbReference>
<dbReference type="Pfam" id="PF00707">
    <property type="entry name" value="IF3_C"/>
    <property type="match status" value="1"/>
</dbReference>
<dbReference type="PANTHER" id="PTHR10938">
    <property type="entry name" value="TRANSLATION INITIATION FACTOR IF-3"/>
    <property type="match status" value="1"/>
</dbReference>
<gene>
    <name evidence="7" type="ORF">D9C73_009472</name>
</gene>
<evidence type="ECO:0000256" key="4">
    <source>
        <dbReference type="SAM" id="MobiDB-lite"/>
    </source>
</evidence>
<dbReference type="Gene3D" id="3.10.20.80">
    <property type="entry name" value="Translation initiation factor 3 (IF-3), N-terminal domain"/>
    <property type="match status" value="1"/>
</dbReference>
<dbReference type="GO" id="GO:0003743">
    <property type="term" value="F:translation initiation factor activity"/>
    <property type="evidence" value="ECO:0007669"/>
    <property type="project" value="UniProtKB-KW"/>
</dbReference>
<dbReference type="EMBL" id="CM014086">
    <property type="protein sequence ID" value="TKS76366.1"/>
    <property type="molecule type" value="Genomic_DNA"/>
</dbReference>
<dbReference type="PANTHER" id="PTHR10938:SF0">
    <property type="entry name" value="TRANSLATION INITIATION FACTOR IF-3, MITOCHONDRIAL"/>
    <property type="match status" value="1"/>
</dbReference>
<reference evidence="7 8" key="1">
    <citation type="submission" date="2019-01" db="EMBL/GenBank/DDBJ databases">
        <title>Genome Assembly of Collichthys lucidus.</title>
        <authorList>
            <person name="Cai M."/>
            <person name="Xiao S."/>
        </authorList>
    </citation>
    <scope>NUCLEOTIDE SEQUENCE [LARGE SCALE GENOMIC DNA]</scope>
    <source>
        <strain evidence="7">JT15FE1705JMU</strain>
        <tissue evidence="7">Muscle</tissue>
    </source>
</reference>